<dbReference type="GO" id="GO:0046359">
    <property type="term" value="P:butyrate catabolic process"/>
    <property type="evidence" value="ECO:0007669"/>
    <property type="project" value="TreeGrafter"/>
</dbReference>
<evidence type="ECO:0000256" key="2">
    <source>
        <dbReference type="ARBA" id="ARBA00009347"/>
    </source>
</evidence>
<dbReference type="Proteomes" id="UP000244755">
    <property type="component" value="Chromosome 1"/>
</dbReference>
<dbReference type="KEGG" id="mee:DA075_19130"/>
<evidence type="ECO:0000256" key="5">
    <source>
        <dbReference type="RuleBase" id="RU362125"/>
    </source>
</evidence>
<evidence type="ECO:0000259" key="8">
    <source>
        <dbReference type="Pfam" id="PF02771"/>
    </source>
</evidence>
<feature type="domain" description="Acyl-CoA dehydrogenase/oxidase N-terminal" evidence="8">
    <location>
        <begin position="6"/>
        <end position="117"/>
    </location>
</feature>
<dbReference type="PANTHER" id="PTHR43884">
    <property type="entry name" value="ACYL-COA DEHYDROGENASE"/>
    <property type="match status" value="1"/>
</dbReference>
<evidence type="ECO:0000256" key="1">
    <source>
        <dbReference type="ARBA" id="ARBA00001974"/>
    </source>
</evidence>
<dbReference type="GO" id="GO:0050660">
    <property type="term" value="F:flavin adenine dinucleotide binding"/>
    <property type="evidence" value="ECO:0007669"/>
    <property type="project" value="InterPro"/>
</dbReference>
<comment type="cofactor">
    <cofactor evidence="1 5">
        <name>FAD</name>
        <dbReference type="ChEBI" id="CHEBI:57692"/>
    </cofactor>
</comment>
<feature type="domain" description="Acyl-CoA oxidase/dehydrogenase middle" evidence="7">
    <location>
        <begin position="123"/>
        <end position="213"/>
    </location>
</feature>
<evidence type="ECO:0000256" key="4">
    <source>
        <dbReference type="ARBA" id="ARBA00022827"/>
    </source>
</evidence>
<dbReference type="PANTHER" id="PTHR43884:SF12">
    <property type="entry name" value="ISOVALERYL-COA DEHYDROGENASE, MITOCHONDRIAL-RELATED"/>
    <property type="match status" value="1"/>
</dbReference>
<evidence type="ECO:0000313" key="9">
    <source>
        <dbReference type="EMBL" id="AWB22757.1"/>
    </source>
</evidence>
<dbReference type="OrthoDB" id="5510711at2"/>
<dbReference type="Gene3D" id="1.10.540.10">
    <property type="entry name" value="Acyl-CoA dehydrogenase/oxidase, N-terminal domain"/>
    <property type="match status" value="1"/>
</dbReference>
<accession>A0A2R4WMI0</accession>
<evidence type="ECO:0000313" key="10">
    <source>
        <dbReference type="Proteomes" id="UP000244755"/>
    </source>
</evidence>
<proteinExistence type="inferred from homology"/>
<dbReference type="Gene3D" id="2.40.110.10">
    <property type="entry name" value="Butyryl-CoA Dehydrogenase, subunit A, domain 2"/>
    <property type="match status" value="1"/>
</dbReference>
<name>A0A2R4WMI0_9HYPH</name>
<protein>
    <submittedName>
        <fullName evidence="9">Acyl-CoA dehydrogenase</fullName>
    </submittedName>
</protein>
<dbReference type="GO" id="GO:0003995">
    <property type="term" value="F:acyl-CoA dehydrogenase activity"/>
    <property type="evidence" value="ECO:0007669"/>
    <property type="project" value="TreeGrafter"/>
</dbReference>
<dbReference type="Pfam" id="PF00441">
    <property type="entry name" value="Acyl-CoA_dh_1"/>
    <property type="match status" value="1"/>
</dbReference>
<gene>
    <name evidence="9" type="ORF">DA075_19130</name>
</gene>
<organism evidence="9 10">
    <name type="scientific">Methylobacterium currus</name>
    <dbReference type="NCBI Taxonomy" id="2051553"/>
    <lineage>
        <taxon>Bacteria</taxon>
        <taxon>Pseudomonadati</taxon>
        <taxon>Pseudomonadota</taxon>
        <taxon>Alphaproteobacteria</taxon>
        <taxon>Hyphomicrobiales</taxon>
        <taxon>Methylobacteriaceae</taxon>
        <taxon>Methylobacterium</taxon>
    </lineage>
</organism>
<keyword evidence="3 5" id="KW-0285">Flavoprotein</keyword>
<dbReference type="AlphaFoldDB" id="A0A2R4WMI0"/>
<sequence length="392" mass="42283">MDFALTEEQSLFADSVRRFAEQHLRDGALARAHDPRFPFEVAQLLAGQGLLGITMDPEDGGQGGTLMDAVIAIEQVAAVCPRSADVIQAGNFGPIRTFVEYATPEQKARFLPDLLAGRSVISLGMSEPGAGSAATDLETRARQDGDDYVIDGAKVFSTHSPDAAVFLVYVRFGPGIGGIGSVLVERGTPGFTIGKPSAFMSGEEWSQLYFENCRIPAANVLLGPGGFKRQIAGFNVERLGNSSRALALGRYAFTLARDHALERRQFGRPLCEFQGLQWKFAELAVKLEAAQLLLYRAASNREGELPSAADTAMAKLACNQAGFEAANEAVQVMGGLGYSTEALAEYCMRRTRGWMIAGGSIEMLKNRIAEHVFDRRFDQRAPRPGPAAQAAE</sequence>
<evidence type="ECO:0000256" key="3">
    <source>
        <dbReference type="ARBA" id="ARBA00022630"/>
    </source>
</evidence>
<feature type="domain" description="Acyl-CoA dehydrogenase/oxidase C-terminal" evidence="6">
    <location>
        <begin position="226"/>
        <end position="372"/>
    </location>
</feature>
<dbReference type="InterPro" id="IPR009075">
    <property type="entry name" value="AcylCo_DH/oxidase_C"/>
</dbReference>
<keyword evidence="10" id="KW-1185">Reference proteome</keyword>
<evidence type="ECO:0000259" key="6">
    <source>
        <dbReference type="Pfam" id="PF00441"/>
    </source>
</evidence>
<dbReference type="GO" id="GO:0033539">
    <property type="term" value="P:fatty acid beta-oxidation using acyl-CoA dehydrogenase"/>
    <property type="evidence" value="ECO:0007669"/>
    <property type="project" value="TreeGrafter"/>
</dbReference>
<dbReference type="InterPro" id="IPR037069">
    <property type="entry name" value="AcylCoA_DH/ox_N_sf"/>
</dbReference>
<dbReference type="RefSeq" id="WP_099954557.1">
    <property type="nucleotide sequence ID" value="NZ_CP028843.1"/>
</dbReference>
<keyword evidence="5" id="KW-0560">Oxidoreductase</keyword>
<dbReference type="Pfam" id="PF02770">
    <property type="entry name" value="Acyl-CoA_dh_M"/>
    <property type="match status" value="1"/>
</dbReference>
<reference evidence="9 10" key="1">
    <citation type="submission" date="2018-04" db="EMBL/GenBank/DDBJ databases">
        <title>Methylobacterium sp. PR1016A genome.</title>
        <authorList>
            <person name="Park W."/>
        </authorList>
    </citation>
    <scope>NUCLEOTIDE SEQUENCE [LARGE SCALE GENOMIC DNA]</scope>
    <source>
        <strain evidence="9 10">PR1016A</strain>
    </source>
</reference>
<dbReference type="InterPro" id="IPR006091">
    <property type="entry name" value="Acyl-CoA_Oxase/DH_mid-dom"/>
</dbReference>
<evidence type="ECO:0000259" key="7">
    <source>
        <dbReference type="Pfam" id="PF02770"/>
    </source>
</evidence>
<dbReference type="Pfam" id="PF02771">
    <property type="entry name" value="Acyl-CoA_dh_N"/>
    <property type="match status" value="1"/>
</dbReference>
<comment type="similarity">
    <text evidence="2 5">Belongs to the acyl-CoA dehydrogenase family.</text>
</comment>
<dbReference type="InterPro" id="IPR013786">
    <property type="entry name" value="AcylCoA_DH/ox_N"/>
</dbReference>
<dbReference type="SUPFAM" id="SSF56645">
    <property type="entry name" value="Acyl-CoA dehydrogenase NM domain-like"/>
    <property type="match status" value="1"/>
</dbReference>
<dbReference type="EMBL" id="CP028843">
    <property type="protein sequence ID" value="AWB22757.1"/>
    <property type="molecule type" value="Genomic_DNA"/>
</dbReference>
<keyword evidence="4 5" id="KW-0274">FAD</keyword>
<dbReference type="InterPro" id="IPR046373">
    <property type="entry name" value="Acyl-CoA_Oxase/DH_mid-dom_sf"/>
</dbReference>
<dbReference type="Gene3D" id="1.20.140.10">
    <property type="entry name" value="Butyryl-CoA Dehydrogenase, subunit A, domain 3"/>
    <property type="match status" value="1"/>
</dbReference>
<dbReference type="SUPFAM" id="SSF47203">
    <property type="entry name" value="Acyl-CoA dehydrogenase C-terminal domain-like"/>
    <property type="match status" value="1"/>
</dbReference>
<dbReference type="InterPro" id="IPR036250">
    <property type="entry name" value="AcylCo_DH-like_C"/>
</dbReference>
<dbReference type="InterPro" id="IPR009100">
    <property type="entry name" value="AcylCoA_DH/oxidase_NM_dom_sf"/>
</dbReference>